<evidence type="ECO:0000256" key="8">
    <source>
        <dbReference type="ARBA" id="ARBA00023157"/>
    </source>
</evidence>
<keyword evidence="6 13" id="KW-1133">Transmembrane helix</keyword>
<organism evidence="17 18">
    <name type="scientific">Patiria miniata</name>
    <name type="common">Bat star</name>
    <name type="synonym">Asterina miniata</name>
    <dbReference type="NCBI Taxonomy" id="46514"/>
    <lineage>
        <taxon>Eukaryota</taxon>
        <taxon>Metazoa</taxon>
        <taxon>Echinodermata</taxon>
        <taxon>Eleutherozoa</taxon>
        <taxon>Asterozoa</taxon>
        <taxon>Asteroidea</taxon>
        <taxon>Valvatacea</taxon>
        <taxon>Valvatida</taxon>
        <taxon>Asterinidae</taxon>
        <taxon>Patiria</taxon>
    </lineage>
</organism>
<feature type="compositionally biased region" description="Basic and acidic residues" evidence="12">
    <location>
        <begin position="1117"/>
        <end position="1126"/>
    </location>
</feature>
<dbReference type="Pfam" id="PF00002">
    <property type="entry name" value="7tm_2"/>
    <property type="match status" value="1"/>
</dbReference>
<dbReference type="EnsemblMetazoa" id="XM_038217214.1">
    <property type="protein sequence ID" value="XP_038073142.1"/>
    <property type="gene ID" value="LOC119741459"/>
</dbReference>
<feature type="disulfide bond" evidence="11">
    <location>
        <begin position="103"/>
        <end position="164"/>
    </location>
</feature>
<evidence type="ECO:0000256" key="6">
    <source>
        <dbReference type="ARBA" id="ARBA00022989"/>
    </source>
</evidence>
<keyword evidence="7 13" id="KW-0472">Membrane</keyword>
<dbReference type="PRINTS" id="PR00258">
    <property type="entry name" value="SPERACTRCPTR"/>
</dbReference>
<dbReference type="PROSITE" id="PS00420">
    <property type="entry name" value="SRCR_1"/>
    <property type="match status" value="3"/>
</dbReference>
<evidence type="ECO:0000259" key="14">
    <source>
        <dbReference type="PROSITE" id="PS50221"/>
    </source>
</evidence>
<dbReference type="InterPro" id="IPR017981">
    <property type="entry name" value="GPCR_2-like_7TM"/>
</dbReference>
<evidence type="ECO:0000259" key="15">
    <source>
        <dbReference type="PROSITE" id="PS50261"/>
    </source>
</evidence>
<feature type="disulfide bond" evidence="11">
    <location>
        <begin position="348"/>
        <end position="358"/>
    </location>
</feature>
<feature type="domain" description="SRCR" evidence="16">
    <location>
        <begin position="384"/>
        <end position="487"/>
    </location>
</feature>
<evidence type="ECO:0000256" key="3">
    <source>
        <dbReference type="ARBA" id="ARBA00022692"/>
    </source>
</evidence>
<feature type="disulfide bond" evidence="11">
    <location>
        <begin position="856"/>
        <end position="917"/>
    </location>
</feature>
<keyword evidence="10" id="KW-0325">Glycoprotein</keyword>
<dbReference type="Pfam" id="PF01825">
    <property type="entry name" value="GPS"/>
    <property type="match status" value="1"/>
</dbReference>
<evidence type="ECO:0000256" key="10">
    <source>
        <dbReference type="ARBA" id="ARBA00023180"/>
    </source>
</evidence>
<feature type="region of interest" description="Disordered" evidence="12">
    <location>
        <begin position="1741"/>
        <end position="1764"/>
    </location>
</feature>
<feature type="domain" description="SRCR" evidence="16">
    <location>
        <begin position="598"/>
        <end position="702"/>
    </location>
</feature>
<keyword evidence="8 11" id="KW-1015">Disulfide bond</keyword>
<feature type="region of interest" description="Disordered" evidence="12">
    <location>
        <begin position="1108"/>
        <end position="1127"/>
    </location>
</feature>
<feature type="disulfide bond" evidence="11">
    <location>
        <begin position="563"/>
        <end position="573"/>
    </location>
</feature>
<dbReference type="PROSITE" id="PS50261">
    <property type="entry name" value="G_PROTEIN_RECEP_F2_4"/>
    <property type="match status" value="1"/>
</dbReference>
<accession>A0A914BCI1</accession>
<feature type="disulfide bond" evidence="11">
    <location>
        <begin position="240"/>
        <end position="250"/>
    </location>
</feature>
<evidence type="ECO:0000256" key="5">
    <source>
        <dbReference type="ARBA" id="ARBA00022737"/>
    </source>
</evidence>
<feature type="transmembrane region" description="Helical" evidence="13">
    <location>
        <begin position="1651"/>
        <end position="1672"/>
    </location>
</feature>
<dbReference type="FunFam" id="3.10.250.10:FF:000007">
    <property type="entry name" value="Soluble scavenger receptor cysteine-rich domain-containing protein SSC5D"/>
    <property type="match status" value="2"/>
</dbReference>
<feature type="domain" description="SRCR" evidence="16">
    <location>
        <begin position="818"/>
        <end position="918"/>
    </location>
</feature>
<feature type="domain" description="SRCR" evidence="16">
    <location>
        <begin position="494"/>
        <end position="591"/>
    </location>
</feature>
<feature type="domain" description="SRCR" evidence="16">
    <location>
        <begin position="709"/>
        <end position="811"/>
    </location>
</feature>
<sequence length="1764" mass="190644">MRFVKPRFESLRLCFRRALTVCLKKAKTFEGCQMMWLLLLGLALGLLGTASATGTGTDDHDDYPIRLVDGATDNEGRVEILFNGQWGTVNSEGWDSRDASVVCRQLGFYGHNSSVGSAYFGEGTGTILITDVGCLGNEHRLTDCAFEGWGIFMAGHALDAGVLCQTDNNFPVRLVGGTSGRNGALEINFRGDWGSVSSDKWNALQDASVVCRELGFNGSHISYALSRRFVSSSLLQGVECSGEEMVLADCAIDGWLPAIFSYRVFVSCGIDDETFLIVRLVDGLSSTQGRLEVNFDGHWENINSKNWDDAATSVVCRQLGHYGHNVSVQWDFFGRGEMRALIPYRFECRGDEATLAECQMSDDGVEYYGSSVGIVCQAVEEHPVRLIGGHSNVSGLVEVFFNGDWVAVCMNDNTGELYGRVVCSQLGYDGPSVSTNEQFFTGGHGALVKYGMDAVQCAGNETKLVDCAFKDWGTRRCPSYSLGVVCQSGDAHPIRIVDGMSDTAGRVEVLFKGKWGAICSDGWDNADASVVCRQLGYFGPNVSVIVPLYYGSDLPLYLTNVGCKGHEDKLTNCPLRWWSVPCFTLAGVRCQAEDEYPIRLVDGPSSTEGRVEMFANGEWGTVCDDGWNANAASVVCRQLGYNNGSSISITNELVEQSAGVIQLSSVNCRGDEERLIDCSFPSLGAYYWTCPGHGAEIGVICQADEDFSIRLAGGGNPKSGRVELFFKGQWSTVCNREWADSDADVVCRQLGFLGPSIAVSGIIPDGELRPLYISFEACRDDEARLAQCILEETVLGLYGCRPDTAAEVICQANETFPVRLVDGMSYASGRVEIFLNGQWGTVCSNDWDLADATVVCNQLGFDGAEASVYQSLFGEGTGPVVMNHVQCSGNESKLADCPFAGWGKALNFCEGIVGVICNNSAFGQTCPPPESSYIDGVPTIEVIIPRGESTANVNWTLPTLVNVPESYEEYTTCKAIGDETSRRPCESGGSFGVTNILWARFNNKTEVEVVMVVNLDGNTSVSHRCTFYISVRESFFRDGMSPFARIPVQGQDVPATTAGYNSSKGQCPEDVTYNEAFGSVTWPATEAGVQVESVQKCPPMTLNAGSPLGRRNCLRGNDQEEPRWDDPQYQSCDEQVGLQSTGGQAPAYSNGSHVAKLLSQITSSEMWSNGQLSAQNINTIADILQNISSAGVGHPRVTDEVLDVADKTMRALKRHDASDNTEAGKLVSIAQSIETQVSWTLRQQGEVSVQKDSIKVKAANRNSSDVSGGLSFALVRHQNGLPPSAGPTPEDGAFSGSEVRVYESSGEIPDETIAAVSLPSNLLALVEAENGNSSLMYIATRFIAYGDDSLFPSTRKSLSGTGTRSVIPGVVVSVAVEDVELRNLTEPVVIQIQLPVIINIKEVTCVFWDLTLRNGVGDWSNAGCEFQGVTNGRHRCHCNHATNFAVFVELEDELKSYHRALNPITRIGCIASAGMYAFMLLMYFPFRKLRALKSGQIFAQFILSLLLLYTVLVSGVENAKVSTYGCVTVTALLHYLPLSTMMWTAIEAINMYTNALTRQTPTDGTYYMIIASTVAWGLPLIVTSISLIVATDQYGTADNCFVAPNLAMYLGILLPICLILVNNVVHFALVVRVLCKSKDEPPYYAQMTKRLVTAVGICTLTLAAWYVGYLSLQTASDAFSISFCAVNLVQVALACFKVHLIVKGDTLSSGKAHGAEAADAGSEENPPASLSNVQIALPTLSEAGPESDSKGDGDQTDLAFDASL</sequence>
<keyword evidence="9" id="KW-0675">Receptor</keyword>
<dbReference type="RefSeq" id="XP_038073142.1">
    <property type="nucleotide sequence ID" value="XM_038217214.1"/>
</dbReference>
<comment type="subcellular location">
    <subcellularLocation>
        <location evidence="1">Membrane</location>
        <topology evidence="1">Multi-pass membrane protein</topology>
    </subcellularLocation>
    <subcellularLocation>
        <location evidence="2">Membrane</location>
        <topology evidence="2">Single-pass membrane protein</topology>
    </subcellularLocation>
</comment>
<dbReference type="GeneID" id="119741459"/>
<keyword evidence="5" id="KW-0677">Repeat</keyword>
<dbReference type="GO" id="GO:0016020">
    <property type="term" value="C:membrane"/>
    <property type="evidence" value="ECO:0007669"/>
    <property type="project" value="UniProtKB-SubCell"/>
</dbReference>
<dbReference type="PANTHER" id="PTHR19331">
    <property type="entry name" value="SCAVENGER RECEPTOR DOMAIN-CONTAINING"/>
    <property type="match status" value="1"/>
</dbReference>
<keyword evidence="3 13" id="KW-0812">Transmembrane</keyword>
<protein>
    <submittedName>
        <fullName evidence="17">Uncharacterized protein</fullName>
    </submittedName>
</protein>
<dbReference type="FunFam" id="3.10.250.10:FF:000005">
    <property type="entry name" value="Neurotrypsin isoform A"/>
    <property type="match status" value="1"/>
</dbReference>
<evidence type="ECO:0000256" key="11">
    <source>
        <dbReference type="PROSITE-ProRule" id="PRU00196"/>
    </source>
</evidence>
<evidence type="ECO:0000256" key="7">
    <source>
        <dbReference type="ARBA" id="ARBA00023136"/>
    </source>
</evidence>
<dbReference type="SMART" id="SM00202">
    <property type="entry name" value="SR"/>
    <property type="match status" value="8"/>
</dbReference>
<evidence type="ECO:0000256" key="9">
    <source>
        <dbReference type="ARBA" id="ARBA00023170"/>
    </source>
</evidence>
<reference evidence="17" key="1">
    <citation type="submission" date="2022-11" db="UniProtKB">
        <authorList>
            <consortium name="EnsemblMetazoa"/>
        </authorList>
    </citation>
    <scope>IDENTIFICATION</scope>
</reference>
<feature type="transmembrane region" description="Helical" evidence="13">
    <location>
        <begin position="1464"/>
        <end position="1485"/>
    </location>
</feature>
<dbReference type="InterPro" id="IPR000832">
    <property type="entry name" value="GPCR_2_secretin-like"/>
</dbReference>
<dbReference type="OrthoDB" id="536948at2759"/>
<dbReference type="Proteomes" id="UP000887568">
    <property type="component" value="Unplaced"/>
</dbReference>
<dbReference type="InterPro" id="IPR036772">
    <property type="entry name" value="SRCR-like_dom_sf"/>
</dbReference>
<evidence type="ECO:0000256" key="13">
    <source>
        <dbReference type="SAM" id="Phobius"/>
    </source>
</evidence>
<feature type="domain" description="GAIN-B" evidence="14">
    <location>
        <begin position="1291"/>
        <end position="1454"/>
    </location>
</feature>
<dbReference type="PROSITE" id="PS50287">
    <property type="entry name" value="SRCR_2"/>
    <property type="match status" value="8"/>
</dbReference>
<dbReference type="InterPro" id="IPR000203">
    <property type="entry name" value="GPS"/>
</dbReference>
<dbReference type="FunFam" id="3.10.250.10:FF:000016">
    <property type="entry name" value="Scavenger receptor cysteine-rich protein type 12"/>
    <property type="match status" value="3"/>
</dbReference>
<evidence type="ECO:0000259" key="16">
    <source>
        <dbReference type="PROSITE" id="PS50287"/>
    </source>
</evidence>
<feature type="domain" description="SRCR" evidence="16">
    <location>
        <begin position="65"/>
        <end position="165"/>
    </location>
</feature>
<feature type="transmembrane region" description="Helical" evidence="13">
    <location>
        <begin position="1678"/>
        <end position="1702"/>
    </location>
</feature>
<name>A0A914BCI1_PATMI</name>
<comment type="caution">
    <text evidence="11">Lacks conserved residue(s) required for the propagation of feature annotation.</text>
</comment>
<feature type="disulfide bond" evidence="11">
    <location>
        <begin position="134"/>
        <end position="144"/>
    </location>
</feature>
<evidence type="ECO:0000256" key="1">
    <source>
        <dbReference type="ARBA" id="ARBA00004141"/>
    </source>
</evidence>
<proteinExistence type="predicted"/>
<evidence type="ECO:0000313" key="17">
    <source>
        <dbReference type="EnsemblMetazoa" id="XP_038073142.1"/>
    </source>
</evidence>
<feature type="domain" description="G-protein coupled receptors family 2 profile 2" evidence="15">
    <location>
        <begin position="1461"/>
        <end position="1636"/>
    </location>
</feature>
<keyword evidence="18" id="KW-1185">Reference proteome</keyword>
<dbReference type="InterPro" id="IPR057244">
    <property type="entry name" value="GAIN_B"/>
</dbReference>
<feature type="transmembrane region" description="Helical" evidence="13">
    <location>
        <begin position="1566"/>
        <end position="1589"/>
    </location>
</feature>
<evidence type="ECO:0000256" key="12">
    <source>
        <dbReference type="SAM" id="MobiDB-lite"/>
    </source>
</evidence>
<dbReference type="Gene3D" id="1.20.1070.10">
    <property type="entry name" value="Rhodopsin 7-helix transmembrane proteins"/>
    <property type="match status" value="1"/>
</dbReference>
<dbReference type="SUPFAM" id="SSF56487">
    <property type="entry name" value="SRCR-like"/>
    <property type="match status" value="8"/>
</dbReference>
<feature type="disulfide bond" evidence="11">
    <location>
        <begin position="887"/>
        <end position="897"/>
    </location>
</feature>
<feature type="transmembrane region" description="Helical" evidence="13">
    <location>
        <begin position="1522"/>
        <end position="1546"/>
    </location>
</feature>
<dbReference type="Gene3D" id="3.10.250.10">
    <property type="entry name" value="SRCR-like domain"/>
    <property type="match status" value="8"/>
</dbReference>
<feature type="domain" description="SRCR" evidence="16">
    <location>
        <begin position="172"/>
        <end position="269"/>
    </location>
</feature>
<dbReference type="GO" id="GO:0007166">
    <property type="term" value="P:cell surface receptor signaling pathway"/>
    <property type="evidence" value="ECO:0007669"/>
    <property type="project" value="InterPro"/>
</dbReference>
<dbReference type="InterPro" id="IPR046338">
    <property type="entry name" value="GAIN_dom_sf"/>
</dbReference>
<dbReference type="PANTHER" id="PTHR19331:SF465">
    <property type="entry name" value="EGG PEPTIDE SPERACT RECEPTOR"/>
    <property type="match status" value="1"/>
</dbReference>
<dbReference type="GO" id="GO:0004930">
    <property type="term" value="F:G protein-coupled receptor activity"/>
    <property type="evidence" value="ECO:0007669"/>
    <property type="project" value="InterPro"/>
</dbReference>
<dbReference type="Gene3D" id="2.60.220.50">
    <property type="match status" value="1"/>
</dbReference>
<feature type="disulfide bond" evidence="11">
    <location>
        <begin position="457"/>
        <end position="467"/>
    </location>
</feature>
<feature type="disulfide bond" evidence="11">
    <location>
        <begin position="778"/>
        <end position="788"/>
    </location>
</feature>
<keyword evidence="4" id="KW-0732">Signal</keyword>
<evidence type="ECO:0000256" key="4">
    <source>
        <dbReference type="ARBA" id="ARBA00022729"/>
    </source>
</evidence>
<feature type="disulfide bond" evidence="11">
    <location>
        <begin position="668"/>
        <end position="678"/>
    </location>
</feature>
<dbReference type="PROSITE" id="PS50221">
    <property type="entry name" value="GAIN_B"/>
    <property type="match status" value="1"/>
</dbReference>
<evidence type="ECO:0000313" key="18">
    <source>
        <dbReference type="Proteomes" id="UP000887568"/>
    </source>
</evidence>
<feature type="transmembrane region" description="Helical" evidence="13">
    <location>
        <begin position="1609"/>
        <end position="1631"/>
    </location>
</feature>
<evidence type="ECO:0000256" key="2">
    <source>
        <dbReference type="ARBA" id="ARBA00004167"/>
    </source>
</evidence>
<dbReference type="SMART" id="SM00303">
    <property type="entry name" value="GPS"/>
    <property type="match status" value="1"/>
</dbReference>
<dbReference type="Pfam" id="PF00530">
    <property type="entry name" value="SRCR"/>
    <property type="match status" value="8"/>
</dbReference>
<dbReference type="InterPro" id="IPR001190">
    <property type="entry name" value="SRCR"/>
</dbReference>
<feature type="domain" description="SRCR" evidence="16">
    <location>
        <begin position="278"/>
        <end position="377"/>
    </location>
</feature>
<feature type="transmembrane region" description="Helical" evidence="13">
    <location>
        <begin position="1497"/>
        <end position="1516"/>
    </location>
</feature>